<organism evidence="2 3">
    <name type="scientific">Streptomyces spectabilis</name>
    <dbReference type="NCBI Taxonomy" id="68270"/>
    <lineage>
        <taxon>Bacteria</taxon>
        <taxon>Bacillati</taxon>
        <taxon>Actinomycetota</taxon>
        <taxon>Actinomycetes</taxon>
        <taxon>Kitasatosporales</taxon>
        <taxon>Streptomycetaceae</taxon>
        <taxon>Streptomyces</taxon>
    </lineage>
</organism>
<evidence type="ECO:0000313" key="3">
    <source>
        <dbReference type="Proteomes" id="UP000316806"/>
    </source>
</evidence>
<dbReference type="Pfam" id="PF12680">
    <property type="entry name" value="SnoaL_2"/>
    <property type="match status" value="1"/>
</dbReference>
<dbReference type="SUPFAM" id="SSF54427">
    <property type="entry name" value="NTF2-like"/>
    <property type="match status" value="1"/>
</dbReference>
<sequence length="123" mass="13535">MHAEKFVQEWASAYNDQDFDRFGALFTDDVAYTLKAFGLAFTGRDAWVNHVREYAAAVPDRKLTLRRTVADGDTIAVEYDFAGTSAGILPNLPPKGEPVTVSFCTILRLRGEQAASQVDYLGG</sequence>
<proteinExistence type="predicted"/>
<dbReference type="AlphaFoldDB" id="A0A516RHS1"/>
<feature type="domain" description="SnoaL-like" evidence="1">
    <location>
        <begin position="7"/>
        <end position="115"/>
    </location>
</feature>
<reference evidence="2 3" key="1">
    <citation type="journal article" date="2019" name="J. Ind. Microbiol. Biotechnol.">
        <title>The complete genomic sequence of Streptomyces spectabilis NRRL-2792 and identification of secondary metabolite biosynthetic gene clusters.</title>
        <authorList>
            <person name="Sinha A."/>
            <person name="Phillips-Salemka S."/>
            <person name="Niraula T.A."/>
            <person name="Short K.A."/>
            <person name="Niraula N.P."/>
        </authorList>
    </citation>
    <scope>NUCLEOTIDE SEQUENCE [LARGE SCALE GENOMIC DNA]</scope>
    <source>
        <strain evidence="2 3">NRRL 2792</strain>
    </source>
</reference>
<gene>
    <name evidence="2" type="ORF">FH965_35445</name>
</gene>
<protein>
    <submittedName>
        <fullName evidence="2">Ester cyclase</fullName>
    </submittedName>
</protein>
<accession>A0A516RHS1</accession>
<dbReference type="Gene3D" id="3.10.450.50">
    <property type="match status" value="1"/>
</dbReference>
<dbReference type="InterPro" id="IPR032710">
    <property type="entry name" value="NTF2-like_dom_sf"/>
</dbReference>
<dbReference type="RefSeq" id="WP_144322402.1">
    <property type="nucleotide sequence ID" value="NZ_CP040916.1"/>
</dbReference>
<dbReference type="InterPro" id="IPR037401">
    <property type="entry name" value="SnoaL-like"/>
</dbReference>
<dbReference type="EMBL" id="CP040916">
    <property type="protein sequence ID" value="QDQ15199.1"/>
    <property type="molecule type" value="Genomic_DNA"/>
</dbReference>
<evidence type="ECO:0000313" key="2">
    <source>
        <dbReference type="EMBL" id="QDQ15199.1"/>
    </source>
</evidence>
<dbReference type="Proteomes" id="UP000316806">
    <property type="component" value="Chromosome"/>
</dbReference>
<name>A0A516RHS1_STRST</name>
<evidence type="ECO:0000259" key="1">
    <source>
        <dbReference type="Pfam" id="PF12680"/>
    </source>
</evidence>